<dbReference type="Proteomes" id="UP001079535">
    <property type="component" value="Unassembled WGS sequence"/>
</dbReference>
<comment type="caution">
    <text evidence="1">The sequence shown here is derived from an EMBL/GenBank/DDBJ whole genome shotgun (WGS) entry which is preliminary data.</text>
</comment>
<evidence type="ECO:0000313" key="1">
    <source>
        <dbReference type="EMBL" id="MCZ0666506.1"/>
    </source>
</evidence>
<dbReference type="AlphaFoldDB" id="A0A9Q4EWY1"/>
<dbReference type="EMBL" id="JAPRAY010000003">
    <property type="protein sequence ID" value="MCZ0666506.1"/>
    <property type="molecule type" value="Genomic_DNA"/>
</dbReference>
<reference evidence="1" key="1">
    <citation type="submission" date="2022-11" db="EMBL/GenBank/DDBJ databases">
        <title>Temperate bacteriophages infecting mucin-degrading bacterium Ruminococcus gnavus from the human gut.</title>
        <authorList>
            <person name="Buttimer C."/>
        </authorList>
    </citation>
    <scope>NUCLEOTIDE SEQUENCE</scope>
    <source>
        <strain evidence="1">CCUG 49994</strain>
    </source>
</reference>
<gene>
    <name evidence="1" type="ORF">OZZ17_03000</name>
</gene>
<name>A0A9Q4EWY1_MEDGN</name>
<evidence type="ECO:0000313" key="2">
    <source>
        <dbReference type="Proteomes" id="UP001079535"/>
    </source>
</evidence>
<proteinExistence type="predicted"/>
<dbReference type="RefSeq" id="WP_009245953.1">
    <property type="nucleotide sequence ID" value="NZ_CABKQB010000018.1"/>
</dbReference>
<sequence length="259" mass="30499">MKLDYFDLISPLPLDLVGIGRIKSPKLIEIADISYYVYAQYVSCLRMTPSDYIEDFKIEDPDINLYTKFDLILYDSNFRNMIKNALNFFFVEDFEWFDEYKSFLYTEEIVRENGDTELLAKGIINSKNYYDVLDIILQRVHITPDNTEVTDITKIKNKRGLKIYKRLQKVKREFKKSSGGNPDLSLPNIISSVAVRSLSLNWINIWDITIYQLFNEFERLQIIDQYDIASTQVSVWGDKEKKFKFGAWSSNIYNKNDAE</sequence>
<protein>
    <submittedName>
        <fullName evidence="1">Uncharacterized protein</fullName>
    </submittedName>
</protein>
<accession>A0A9Q4EWY1</accession>
<organism evidence="1 2">
    <name type="scientific">Mediterraneibacter gnavus</name>
    <name type="common">Ruminococcus gnavus</name>
    <dbReference type="NCBI Taxonomy" id="33038"/>
    <lineage>
        <taxon>Bacteria</taxon>
        <taxon>Bacillati</taxon>
        <taxon>Bacillota</taxon>
        <taxon>Clostridia</taxon>
        <taxon>Lachnospirales</taxon>
        <taxon>Lachnospiraceae</taxon>
        <taxon>Mediterraneibacter</taxon>
    </lineage>
</organism>